<dbReference type="Pfam" id="PF01641">
    <property type="entry name" value="SelR"/>
    <property type="match status" value="1"/>
</dbReference>
<feature type="binding site" evidence="6">
    <location>
        <position position="97"/>
    </location>
    <ligand>
        <name>Zn(2+)</name>
        <dbReference type="ChEBI" id="CHEBI:29105"/>
    </ligand>
</feature>
<feature type="domain" description="MsrB" evidence="7">
    <location>
        <begin position="9"/>
        <end position="131"/>
    </location>
</feature>
<dbReference type="EC" id="1.8.4.12" evidence="6"/>
<organism evidence="8 9">
    <name type="scientific">Moorena bouillonii PNG</name>
    <dbReference type="NCBI Taxonomy" id="568701"/>
    <lineage>
        <taxon>Bacteria</taxon>
        <taxon>Bacillati</taxon>
        <taxon>Cyanobacteriota</taxon>
        <taxon>Cyanophyceae</taxon>
        <taxon>Coleofasciculales</taxon>
        <taxon>Coleofasciculaceae</taxon>
        <taxon>Moorena</taxon>
    </lineage>
</organism>
<dbReference type="RefSeq" id="WP_075901973.1">
    <property type="nucleotide sequence ID" value="NZ_MKZS01000001.1"/>
</dbReference>
<dbReference type="NCBIfam" id="TIGR00357">
    <property type="entry name" value="peptide-methionine (R)-S-oxide reductase MsrB"/>
    <property type="match status" value="1"/>
</dbReference>
<dbReference type="GO" id="GO:0033743">
    <property type="term" value="F:peptide-methionine (R)-S-oxide reductase activity"/>
    <property type="evidence" value="ECO:0007669"/>
    <property type="project" value="UniProtKB-UniRule"/>
</dbReference>
<feature type="binding site" evidence="6">
    <location>
        <position position="100"/>
    </location>
    <ligand>
        <name>Zn(2+)</name>
        <dbReference type="ChEBI" id="CHEBI:29105"/>
    </ligand>
</feature>
<dbReference type="Gene3D" id="2.170.150.20">
    <property type="entry name" value="Peptide methionine sulfoxide reductase"/>
    <property type="match status" value="1"/>
</dbReference>
<evidence type="ECO:0000313" key="8">
    <source>
        <dbReference type="EMBL" id="OLT61124.1"/>
    </source>
</evidence>
<comment type="similarity">
    <text evidence="1 6">Belongs to the MsrB Met sulfoxide reductase family.</text>
</comment>
<accession>A0A1U7N5D2</accession>
<dbReference type="InterPro" id="IPR028427">
    <property type="entry name" value="Met_Sox_Rdtase_MsrB"/>
</dbReference>
<dbReference type="PROSITE" id="PS51790">
    <property type="entry name" value="MSRB"/>
    <property type="match status" value="1"/>
</dbReference>
<gene>
    <name evidence="6" type="primary">msrB</name>
    <name evidence="8" type="ORF">BJP37_20990</name>
</gene>
<dbReference type="GO" id="GO:0008270">
    <property type="term" value="F:zinc ion binding"/>
    <property type="evidence" value="ECO:0007669"/>
    <property type="project" value="UniProtKB-UniRule"/>
</dbReference>
<sequence length="132" mass="15138">MVSKVQKTEAQWKEQLTPEQYKVTRQKGTERAFTGEYWNNKEKGIYKCICCGTELFNSDTKYDSGTGWPSFYAPIKEENVKEEPDNSLFMRRTEVLCAVCDAHLGHVFSDGPQPTGLRYCMNSASLSFEKQD</sequence>
<dbReference type="AlphaFoldDB" id="A0A1U7N5D2"/>
<evidence type="ECO:0000256" key="1">
    <source>
        <dbReference type="ARBA" id="ARBA00007174"/>
    </source>
</evidence>
<keyword evidence="2 6" id="KW-0479">Metal-binding</keyword>
<evidence type="ECO:0000256" key="4">
    <source>
        <dbReference type="ARBA" id="ARBA00023002"/>
    </source>
</evidence>
<evidence type="ECO:0000313" key="9">
    <source>
        <dbReference type="Proteomes" id="UP000186657"/>
    </source>
</evidence>
<feature type="active site" description="Nucleophile" evidence="6">
    <location>
        <position position="120"/>
    </location>
</feature>
<dbReference type="GO" id="GO:0030091">
    <property type="term" value="P:protein repair"/>
    <property type="evidence" value="ECO:0007669"/>
    <property type="project" value="InterPro"/>
</dbReference>
<name>A0A1U7N5D2_9CYAN</name>
<protein>
    <recommendedName>
        <fullName evidence="6">Peptide methionine sulfoxide reductase MsrB</fullName>
        <ecNumber evidence="6">1.8.4.12</ecNumber>
    </recommendedName>
    <alternativeName>
        <fullName evidence="6">Peptide-methionine (R)-S-oxide reductase</fullName>
    </alternativeName>
</protein>
<reference evidence="8 9" key="1">
    <citation type="submission" date="2016-10" db="EMBL/GenBank/DDBJ databases">
        <title>Comparative genomics uncovers the prolific and rare metabolic potential of the cyanobacterial genus Moorea.</title>
        <authorList>
            <person name="Leao T."/>
            <person name="Castelao G."/>
            <person name="Korobeynikov A."/>
            <person name="Monroe E.A."/>
            <person name="Podell S."/>
            <person name="Glukhov E."/>
            <person name="Allen E."/>
            <person name="Gerwick W.H."/>
            <person name="Gerwick L."/>
        </authorList>
    </citation>
    <scope>NUCLEOTIDE SEQUENCE [LARGE SCALE GENOMIC DNA]</scope>
    <source>
        <strain evidence="8 9">PNG5-198</strain>
    </source>
</reference>
<dbReference type="InterPro" id="IPR002579">
    <property type="entry name" value="Met_Sox_Rdtase_MsrB_dom"/>
</dbReference>
<dbReference type="GO" id="GO:0006979">
    <property type="term" value="P:response to oxidative stress"/>
    <property type="evidence" value="ECO:0007669"/>
    <property type="project" value="InterPro"/>
</dbReference>
<keyword evidence="4 6" id="KW-0560">Oxidoreductase</keyword>
<evidence type="ECO:0000256" key="6">
    <source>
        <dbReference type="HAMAP-Rule" id="MF_01400"/>
    </source>
</evidence>
<dbReference type="Proteomes" id="UP000186657">
    <property type="component" value="Unassembled WGS sequence"/>
</dbReference>
<proteinExistence type="inferred from homology"/>
<evidence type="ECO:0000256" key="2">
    <source>
        <dbReference type="ARBA" id="ARBA00022723"/>
    </source>
</evidence>
<dbReference type="PANTHER" id="PTHR10173">
    <property type="entry name" value="METHIONINE SULFOXIDE REDUCTASE"/>
    <property type="match status" value="1"/>
</dbReference>
<dbReference type="InterPro" id="IPR011057">
    <property type="entry name" value="Mss4-like_sf"/>
</dbReference>
<comment type="catalytic activity">
    <reaction evidence="5 6">
        <text>L-methionyl-[protein] + [thioredoxin]-disulfide + H2O = L-methionyl-(R)-S-oxide-[protein] + [thioredoxin]-dithiol</text>
        <dbReference type="Rhea" id="RHEA:24164"/>
        <dbReference type="Rhea" id="RHEA-COMP:10698"/>
        <dbReference type="Rhea" id="RHEA-COMP:10700"/>
        <dbReference type="Rhea" id="RHEA-COMP:12313"/>
        <dbReference type="Rhea" id="RHEA-COMP:12314"/>
        <dbReference type="ChEBI" id="CHEBI:15377"/>
        <dbReference type="ChEBI" id="CHEBI:16044"/>
        <dbReference type="ChEBI" id="CHEBI:29950"/>
        <dbReference type="ChEBI" id="CHEBI:45764"/>
        <dbReference type="ChEBI" id="CHEBI:50058"/>
        <dbReference type="EC" id="1.8.4.12"/>
    </reaction>
</comment>
<evidence type="ECO:0000256" key="5">
    <source>
        <dbReference type="ARBA" id="ARBA00048488"/>
    </source>
</evidence>
<dbReference type="HAMAP" id="MF_01400">
    <property type="entry name" value="MsrB"/>
    <property type="match status" value="1"/>
</dbReference>
<keyword evidence="9" id="KW-1185">Reference proteome</keyword>
<keyword evidence="3 6" id="KW-0862">Zinc</keyword>
<feature type="binding site" evidence="6">
    <location>
        <position position="48"/>
    </location>
    <ligand>
        <name>Zn(2+)</name>
        <dbReference type="ChEBI" id="CHEBI:29105"/>
    </ligand>
</feature>
<dbReference type="PANTHER" id="PTHR10173:SF52">
    <property type="entry name" value="METHIONINE-R-SULFOXIDE REDUCTASE B1"/>
    <property type="match status" value="1"/>
</dbReference>
<dbReference type="FunFam" id="2.170.150.20:FF:000001">
    <property type="entry name" value="Peptide methionine sulfoxide reductase MsrB"/>
    <property type="match status" value="1"/>
</dbReference>
<feature type="binding site" evidence="6">
    <location>
        <position position="51"/>
    </location>
    <ligand>
        <name>Zn(2+)</name>
        <dbReference type="ChEBI" id="CHEBI:29105"/>
    </ligand>
</feature>
<evidence type="ECO:0000256" key="3">
    <source>
        <dbReference type="ARBA" id="ARBA00022833"/>
    </source>
</evidence>
<evidence type="ECO:0000259" key="7">
    <source>
        <dbReference type="PROSITE" id="PS51790"/>
    </source>
</evidence>
<dbReference type="GO" id="GO:0005737">
    <property type="term" value="C:cytoplasm"/>
    <property type="evidence" value="ECO:0007669"/>
    <property type="project" value="TreeGrafter"/>
</dbReference>
<comment type="caution">
    <text evidence="8">The sequence shown here is derived from an EMBL/GenBank/DDBJ whole genome shotgun (WGS) entry which is preliminary data.</text>
</comment>
<dbReference type="SUPFAM" id="SSF51316">
    <property type="entry name" value="Mss4-like"/>
    <property type="match status" value="1"/>
</dbReference>
<dbReference type="EMBL" id="MKZS01000001">
    <property type="protein sequence ID" value="OLT61124.1"/>
    <property type="molecule type" value="Genomic_DNA"/>
</dbReference>
<comment type="cofactor">
    <cofactor evidence="6">
        <name>Zn(2+)</name>
        <dbReference type="ChEBI" id="CHEBI:29105"/>
    </cofactor>
    <text evidence="6">Binds 1 zinc ion per subunit. The zinc ion is important for the structural integrity of the protein.</text>
</comment>